<gene>
    <name evidence="2" type="ORF">RB548_28015</name>
</gene>
<reference evidence="2" key="1">
    <citation type="submission" date="2023-08" db="EMBL/GenBank/DDBJ databases">
        <title>Complete genome sequence of Sinorhizobium chiapanecum ITTG S70 isolated from Acaciella angustissima nodules in Chiapas-Mexico.</title>
        <authorList>
            <person name="Rincon-Rosales R."/>
            <person name="Rogel M.A."/>
            <person name="Rincon-Medina C.I."/>
            <person name="Guerrero G."/>
            <person name="Manzano-Gomez L.A."/>
            <person name="Lopez-Lopez A."/>
            <person name="Rincon Molina F.A."/>
            <person name="Martinez-Romero E."/>
        </authorList>
    </citation>
    <scope>NUCLEOTIDE SEQUENCE</scope>
    <source>
        <strain evidence="2">ITTG S70</strain>
        <plasmid evidence="2">pSchITTGS70d</plasmid>
    </source>
</reference>
<dbReference type="Proteomes" id="UP001432360">
    <property type="component" value="Plasmid pSchITTGS70d"/>
</dbReference>
<dbReference type="RefSeq" id="WP_331377015.1">
    <property type="nucleotide sequence ID" value="NZ_CP133152.1"/>
</dbReference>
<sequence length="77" mass="7915">MDTDAHDGSPSRAAGSPIIPTTPRLLPVGGAILGWAGVQSFDGTLTPVIASLCIFGACVLACFLVAEKDRLFGDERA</sequence>
<evidence type="ECO:0000313" key="2">
    <source>
        <dbReference type="EMBL" id="WVT08007.1"/>
    </source>
</evidence>
<keyword evidence="3" id="KW-1185">Reference proteome</keyword>
<dbReference type="EMBL" id="CP133152">
    <property type="protein sequence ID" value="WVT08007.1"/>
    <property type="molecule type" value="Genomic_DNA"/>
</dbReference>
<name>A0ABZ2BNG3_9HYPH</name>
<evidence type="ECO:0000256" key="1">
    <source>
        <dbReference type="SAM" id="Phobius"/>
    </source>
</evidence>
<organism evidence="2 3">
    <name type="scientific">Sinorhizobium chiapasense</name>
    <dbReference type="NCBI Taxonomy" id="501572"/>
    <lineage>
        <taxon>Bacteria</taxon>
        <taxon>Pseudomonadati</taxon>
        <taxon>Pseudomonadota</taxon>
        <taxon>Alphaproteobacteria</taxon>
        <taxon>Hyphomicrobiales</taxon>
        <taxon>Rhizobiaceae</taxon>
        <taxon>Sinorhizobium/Ensifer group</taxon>
        <taxon>Sinorhizobium</taxon>
    </lineage>
</organism>
<protein>
    <submittedName>
        <fullName evidence="2">Uncharacterized protein</fullName>
    </submittedName>
</protein>
<keyword evidence="1" id="KW-0812">Transmembrane</keyword>
<keyword evidence="2" id="KW-0614">Plasmid</keyword>
<proteinExistence type="predicted"/>
<geneLocation type="plasmid" evidence="2 3">
    <name>pSchITTGS70d</name>
</geneLocation>
<evidence type="ECO:0000313" key="3">
    <source>
        <dbReference type="Proteomes" id="UP001432360"/>
    </source>
</evidence>
<keyword evidence="1" id="KW-0472">Membrane</keyword>
<feature type="transmembrane region" description="Helical" evidence="1">
    <location>
        <begin position="45"/>
        <end position="66"/>
    </location>
</feature>
<keyword evidence="1" id="KW-1133">Transmembrane helix</keyword>
<accession>A0ABZ2BNG3</accession>